<keyword evidence="1" id="KW-1133">Transmembrane helix</keyword>
<name>A0A3A1U1F3_9MICO</name>
<proteinExistence type="predicted"/>
<evidence type="ECO:0000313" key="3">
    <source>
        <dbReference type="Proteomes" id="UP000265742"/>
    </source>
</evidence>
<dbReference type="Proteomes" id="UP000265742">
    <property type="component" value="Unassembled WGS sequence"/>
</dbReference>
<feature type="transmembrane region" description="Helical" evidence="1">
    <location>
        <begin position="43"/>
        <end position="63"/>
    </location>
</feature>
<keyword evidence="3" id="KW-1185">Reference proteome</keyword>
<gene>
    <name evidence="2" type="ORF">D1781_12595</name>
</gene>
<organism evidence="2 3">
    <name type="scientific">Amnibacterium setariae</name>
    <dbReference type="NCBI Taxonomy" id="2306585"/>
    <lineage>
        <taxon>Bacteria</taxon>
        <taxon>Bacillati</taxon>
        <taxon>Actinomycetota</taxon>
        <taxon>Actinomycetes</taxon>
        <taxon>Micrococcales</taxon>
        <taxon>Microbacteriaceae</taxon>
        <taxon>Amnibacterium</taxon>
    </lineage>
</organism>
<comment type="caution">
    <text evidence="2">The sequence shown here is derived from an EMBL/GenBank/DDBJ whole genome shotgun (WGS) entry which is preliminary data.</text>
</comment>
<dbReference type="EMBL" id="QXTG01000002">
    <property type="protein sequence ID" value="RIX28286.1"/>
    <property type="molecule type" value="Genomic_DNA"/>
</dbReference>
<sequence>MYRRLVRMRTTITFVYAAMALWLIISSAARISIQLSRGQDLDALPFIGGSLGLLALVLLLPAYEDRRRRDRGGDDDREE</sequence>
<feature type="transmembrane region" description="Helical" evidence="1">
    <location>
        <begin position="12"/>
        <end position="31"/>
    </location>
</feature>
<keyword evidence="1" id="KW-0472">Membrane</keyword>
<protein>
    <submittedName>
        <fullName evidence="2">Uncharacterized protein</fullName>
    </submittedName>
</protein>
<reference evidence="3" key="1">
    <citation type="submission" date="2018-09" db="EMBL/GenBank/DDBJ databases">
        <authorList>
            <person name="Kim I."/>
        </authorList>
    </citation>
    <scope>NUCLEOTIDE SEQUENCE [LARGE SCALE GENOMIC DNA]</scope>
    <source>
        <strain evidence="3">DD4a</strain>
    </source>
</reference>
<evidence type="ECO:0000256" key="1">
    <source>
        <dbReference type="SAM" id="Phobius"/>
    </source>
</evidence>
<dbReference type="AlphaFoldDB" id="A0A3A1U1F3"/>
<accession>A0A3A1U1F3</accession>
<evidence type="ECO:0000313" key="2">
    <source>
        <dbReference type="EMBL" id="RIX28286.1"/>
    </source>
</evidence>
<keyword evidence="1" id="KW-0812">Transmembrane</keyword>